<dbReference type="Pfam" id="PF00954">
    <property type="entry name" value="S_locus_glycop"/>
    <property type="match status" value="1"/>
</dbReference>
<dbReference type="InterPro" id="IPR000858">
    <property type="entry name" value="S_locus_glycoprot_dom"/>
</dbReference>
<sequence length="119" mass="12796">MYPSSPSSMVYQTIANKGDDFYLEIVVSGGSPYSPITLDHTGTMKLLTWDSNSSSWTVFSERPKSSYGLYDSCGPNGYCDFTGAAPRGLSPSVSTLREDAGEQNLCSAAREVTLCPYPG</sequence>
<dbReference type="Proteomes" id="UP000095767">
    <property type="component" value="Unassembled WGS sequence"/>
</dbReference>
<keyword evidence="2" id="KW-1015">Disulfide bond</keyword>
<accession>A0A1E5WIR7</accession>
<proteinExistence type="predicted"/>
<comment type="caution">
    <text evidence="4">The sequence shown here is derived from an EMBL/GenBank/DDBJ whole genome shotgun (WGS) entry which is preliminary data.</text>
</comment>
<dbReference type="AlphaFoldDB" id="A0A1E5WIR7"/>
<organism evidence="4 5">
    <name type="scientific">Dichanthelium oligosanthes</name>
    <dbReference type="NCBI Taxonomy" id="888268"/>
    <lineage>
        <taxon>Eukaryota</taxon>
        <taxon>Viridiplantae</taxon>
        <taxon>Streptophyta</taxon>
        <taxon>Embryophyta</taxon>
        <taxon>Tracheophyta</taxon>
        <taxon>Spermatophyta</taxon>
        <taxon>Magnoliopsida</taxon>
        <taxon>Liliopsida</taxon>
        <taxon>Poales</taxon>
        <taxon>Poaceae</taxon>
        <taxon>PACMAD clade</taxon>
        <taxon>Panicoideae</taxon>
        <taxon>Panicodae</taxon>
        <taxon>Paniceae</taxon>
        <taxon>Dichantheliinae</taxon>
        <taxon>Dichanthelium</taxon>
    </lineage>
</organism>
<dbReference type="GO" id="GO:0048544">
    <property type="term" value="P:recognition of pollen"/>
    <property type="evidence" value="ECO:0007669"/>
    <property type="project" value="InterPro"/>
</dbReference>
<dbReference type="STRING" id="888268.A0A1E5WIR7"/>
<keyword evidence="1" id="KW-0732">Signal</keyword>
<name>A0A1E5WIR7_9POAL</name>
<evidence type="ECO:0000259" key="3">
    <source>
        <dbReference type="Pfam" id="PF00954"/>
    </source>
</evidence>
<feature type="domain" description="S-locus glycoprotein" evidence="3">
    <location>
        <begin position="10"/>
        <end position="80"/>
    </location>
</feature>
<gene>
    <name evidence="4" type="ORF">BAE44_0001686</name>
</gene>
<reference evidence="4 5" key="1">
    <citation type="submission" date="2016-09" db="EMBL/GenBank/DDBJ databases">
        <title>The draft genome of Dichanthelium oligosanthes: A C3 panicoid grass species.</title>
        <authorList>
            <person name="Studer A.J."/>
            <person name="Schnable J.C."/>
            <person name="Brutnell T.P."/>
        </authorList>
    </citation>
    <scope>NUCLEOTIDE SEQUENCE [LARGE SCALE GENOMIC DNA]</scope>
    <source>
        <strain evidence="5">cv. Kellogg 1175</strain>
        <tissue evidence="4">Leaf</tissue>
    </source>
</reference>
<evidence type="ECO:0000313" key="4">
    <source>
        <dbReference type="EMBL" id="OEL37295.1"/>
    </source>
</evidence>
<dbReference type="EMBL" id="LWDX02006003">
    <property type="protein sequence ID" value="OEL37295.1"/>
    <property type="molecule type" value="Genomic_DNA"/>
</dbReference>
<evidence type="ECO:0000313" key="5">
    <source>
        <dbReference type="Proteomes" id="UP000095767"/>
    </source>
</evidence>
<evidence type="ECO:0000256" key="1">
    <source>
        <dbReference type="ARBA" id="ARBA00022729"/>
    </source>
</evidence>
<keyword evidence="5" id="KW-1185">Reference proteome</keyword>
<evidence type="ECO:0000256" key="2">
    <source>
        <dbReference type="ARBA" id="ARBA00023157"/>
    </source>
</evidence>
<protein>
    <recommendedName>
        <fullName evidence="3">S-locus glycoprotein domain-containing protein</fullName>
    </recommendedName>
</protein>